<name>A0A8S5VFL8_9CAUD</name>
<protein>
    <submittedName>
        <fullName evidence="1">Uncharacterized protein</fullName>
    </submittedName>
</protein>
<reference evidence="1" key="1">
    <citation type="journal article" date="2021" name="Proc. Natl. Acad. Sci. U.S.A.">
        <title>A Catalog of Tens of Thousands of Viruses from Human Metagenomes Reveals Hidden Associations with Chronic Diseases.</title>
        <authorList>
            <person name="Tisza M.J."/>
            <person name="Buck C.B."/>
        </authorList>
    </citation>
    <scope>NUCLEOTIDE SEQUENCE</scope>
    <source>
        <strain evidence="1">CtNHj22</strain>
    </source>
</reference>
<evidence type="ECO:0000313" key="1">
    <source>
        <dbReference type="EMBL" id="DAG05554.1"/>
    </source>
</evidence>
<sequence length="43" mass="4489">MALFDSGHHRHLSGIGGIVVVSAEPKRPTDAVQPPNIPALCCP</sequence>
<dbReference type="EMBL" id="BK016261">
    <property type="protein sequence ID" value="DAG05554.1"/>
    <property type="molecule type" value="Genomic_DNA"/>
</dbReference>
<proteinExistence type="predicted"/>
<organism evidence="1">
    <name type="scientific">Siphoviridae sp. ctNHj22</name>
    <dbReference type="NCBI Taxonomy" id="2825468"/>
    <lineage>
        <taxon>Viruses</taxon>
        <taxon>Duplodnaviria</taxon>
        <taxon>Heunggongvirae</taxon>
        <taxon>Uroviricota</taxon>
        <taxon>Caudoviricetes</taxon>
    </lineage>
</organism>
<accession>A0A8S5VFL8</accession>